<organism evidence="1 2">
    <name type="scientific">Peronosclerospora sorghi</name>
    <dbReference type="NCBI Taxonomy" id="230839"/>
    <lineage>
        <taxon>Eukaryota</taxon>
        <taxon>Sar</taxon>
        <taxon>Stramenopiles</taxon>
        <taxon>Oomycota</taxon>
        <taxon>Peronosporomycetes</taxon>
        <taxon>Peronosporales</taxon>
        <taxon>Peronosporaceae</taxon>
        <taxon>Peronosclerospora</taxon>
    </lineage>
</organism>
<proteinExistence type="predicted"/>
<dbReference type="Proteomes" id="UP001163321">
    <property type="component" value="Chromosome 8"/>
</dbReference>
<name>A0ACC0VKB0_9STRA</name>
<evidence type="ECO:0000313" key="2">
    <source>
        <dbReference type="Proteomes" id="UP001163321"/>
    </source>
</evidence>
<comment type="caution">
    <text evidence="1">The sequence shown here is derived from an EMBL/GenBank/DDBJ whole genome shotgun (WGS) entry which is preliminary data.</text>
</comment>
<protein>
    <submittedName>
        <fullName evidence="1">Uncharacterized protein</fullName>
    </submittedName>
</protein>
<accession>A0ACC0VKB0</accession>
<sequence>MRSAELRCASKESRITGKRIYARSLALKETQITGEVITNDGHSKRSTEIGESRAEVSSESEESNCYEAKENRWNGITNGSTDDHISQMTQQCENDKTHEENADKNDHESRHDNVVGLAQPPPAPAKLPVLPPLHLRDQEEERMKKLDATLRTMVARGGDTGTLQLLKGSLQVELQAHNKGRADEDENGQGSADNAEEVRTMTQTTKDMEAANLRKQKR</sequence>
<reference evidence="1 2" key="1">
    <citation type="journal article" date="2022" name="bioRxiv">
        <title>The genome of the oomycete Peronosclerospora sorghi, a cosmopolitan pathogen of maize and sorghum, is inflated with dispersed pseudogenes.</title>
        <authorList>
            <person name="Fletcher K."/>
            <person name="Martin F."/>
            <person name="Isakeit T."/>
            <person name="Cavanaugh K."/>
            <person name="Magill C."/>
            <person name="Michelmore R."/>
        </authorList>
    </citation>
    <scope>NUCLEOTIDE SEQUENCE [LARGE SCALE GENOMIC DNA]</scope>
    <source>
        <strain evidence="1">P6</strain>
    </source>
</reference>
<evidence type="ECO:0000313" key="1">
    <source>
        <dbReference type="EMBL" id="KAI9906894.1"/>
    </source>
</evidence>
<gene>
    <name evidence="1" type="ORF">PsorP6_004162</name>
</gene>
<keyword evidence="2" id="KW-1185">Reference proteome</keyword>
<dbReference type="EMBL" id="CM047587">
    <property type="protein sequence ID" value="KAI9906894.1"/>
    <property type="molecule type" value="Genomic_DNA"/>
</dbReference>